<dbReference type="Pfam" id="PF16976">
    <property type="entry name" value="RcpC"/>
    <property type="match status" value="1"/>
</dbReference>
<protein>
    <recommendedName>
        <fullName evidence="1">SAF domain-containing protein</fullName>
    </recommendedName>
</protein>
<reference evidence="2" key="1">
    <citation type="submission" date="2020-02" db="EMBL/GenBank/DDBJ databases">
        <authorList>
            <person name="Meier V. D."/>
        </authorList>
    </citation>
    <scope>NUCLEOTIDE SEQUENCE</scope>
    <source>
        <strain evidence="2">AVDCRST_MAG24</strain>
    </source>
</reference>
<proteinExistence type="predicted"/>
<evidence type="ECO:0000313" key="2">
    <source>
        <dbReference type="EMBL" id="CAA9323631.1"/>
    </source>
</evidence>
<accession>A0A6J4LAG9</accession>
<sequence length="246" mass="25099">MGRRIILLVVAALVAVLGSGLVFVYVKGADARAMQDQAPVQVLKAVTQIEPGETLEQAQAAGKLELQAVPAEQVLDGALSTIGELGGDVALAPVFPNEQITGAKFGAAGDQDAFALPKGMIAISVNLSDTGRVAGFVNPGSEVALFLNGAVGAEGEEGARLLLPAVQVIAVAQTTVSTATTTDEAGTETTEQLPRTLFTLAVSQADAERVIYASTHGELSFGLRSDTSEVEPGPGVTQANLFGTVS</sequence>
<dbReference type="EMBL" id="CADCUF010000061">
    <property type="protein sequence ID" value="CAA9323631.1"/>
    <property type="molecule type" value="Genomic_DNA"/>
</dbReference>
<dbReference type="NCBIfam" id="TIGR03177">
    <property type="entry name" value="pilus_cpaB"/>
    <property type="match status" value="1"/>
</dbReference>
<dbReference type="InterPro" id="IPR017592">
    <property type="entry name" value="Pilus_assmbl_Flp-typ_CpaB"/>
</dbReference>
<dbReference type="SMART" id="SM00858">
    <property type="entry name" value="SAF"/>
    <property type="match status" value="1"/>
</dbReference>
<dbReference type="AlphaFoldDB" id="A0A6J4LAG9"/>
<name>A0A6J4LAG9_9ACTN</name>
<dbReference type="CDD" id="cd11614">
    <property type="entry name" value="SAF_CpaB_FlgA_like"/>
    <property type="match status" value="1"/>
</dbReference>
<organism evidence="2">
    <name type="scientific">uncultured Nocardioidaceae bacterium</name>
    <dbReference type="NCBI Taxonomy" id="253824"/>
    <lineage>
        <taxon>Bacteria</taxon>
        <taxon>Bacillati</taxon>
        <taxon>Actinomycetota</taxon>
        <taxon>Actinomycetes</taxon>
        <taxon>Propionibacteriales</taxon>
        <taxon>Nocardioidaceae</taxon>
        <taxon>environmental samples</taxon>
    </lineage>
</organism>
<evidence type="ECO:0000259" key="1">
    <source>
        <dbReference type="SMART" id="SM00858"/>
    </source>
</evidence>
<dbReference type="InterPro" id="IPR031571">
    <property type="entry name" value="RcpC_dom"/>
</dbReference>
<gene>
    <name evidence="2" type="ORF">AVDCRST_MAG24-461</name>
</gene>
<dbReference type="InterPro" id="IPR013974">
    <property type="entry name" value="SAF"/>
</dbReference>
<feature type="domain" description="SAF" evidence="1">
    <location>
        <begin position="40"/>
        <end position="106"/>
    </location>
</feature>